<keyword evidence="1" id="KW-1133">Transmembrane helix</keyword>
<evidence type="ECO:0000256" key="1">
    <source>
        <dbReference type="SAM" id="Phobius"/>
    </source>
</evidence>
<dbReference type="AlphaFoldDB" id="A0A538U5Q8"/>
<evidence type="ECO:0000313" key="3">
    <source>
        <dbReference type="Proteomes" id="UP000319771"/>
    </source>
</evidence>
<dbReference type="InterPro" id="IPR036034">
    <property type="entry name" value="PDZ_sf"/>
</dbReference>
<reference evidence="2 3" key="1">
    <citation type="journal article" date="2019" name="Nat. Microbiol.">
        <title>Mediterranean grassland soil C-N compound turnover is dependent on rainfall and depth, and is mediated by genomically divergent microorganisms.</title>
        <authorList>
            <person name="Diamond S."/>
            <person name="Andeer P.F."/>
            <person name="Li Z."/>
            <person name="Crits-Christoph A."/>
            <person name="Burstein D."/>
            <person name="Anantharaman K."/>
            <person name="Lane K.R."/>
            <person name="Thomas B.C."/>
            <person name="Pan C."/>
            <person name="Northen T.R."/>
            <person name="Banfield J.F."/>
        </authorList>
    </citation>
    <scope>NUCLEOTIDE SEQUENCE [LARGE SCALE GENOMIC DNA]</scope>
    <source>
        <strain evidence="2">WS_11</strain>
    </source>
</reference>
<accession>A0A538U5Q8</accession>
<dbReference type="SUPFAM" id="SSF50156">
    <property type="entry name" value="PDZ domain-like"/>
    <property type="match status" value="1"/>
</dbReference>
<feature type="transmembrane region" description="Helical" evidence="1">
    <location>
        <begin position="251"/>
        <end position="268"/>
    </location>
</feature>
<gene>
    <name evidence="2" type="ORF">E6K81_10600</name>
</gene>
<dbReference type="Gene3D" id="2.30.42.10">
    <property type="match status" value="1"/>
</dbReference>
<organism evidence="2 3">
    <name type="scientific">Eiseniibacteriota bacterium</name>
    <dbReference type="NCBI Taxonomy" id="2212470"/>
    <lineage>
        <taxon>Bacteria</taxon>
        <taxon>Candidatus Eiseniibacteriota</taxon>
    </lineage>
</organism>
<evidence type="ECO:0008006" key="4">
    <source>
        <dbReference type="Google" id="ProtNLM"/>
    </source>
</evidence>
<proteinExistence type="predicted"/>
<comment type="caution">
    <text evidence="2">The sequence shown here is derived from an EMBL/GenBank/DDBJ whole genome shotgun (WGS) entry which is preliminary data.</text>
</comment>
<keyword evidence="1" id="KW-0812">Transmembrane</keyword>
<dbReference type="Proteomes" id="UP000319771">
    <property type="component" value="Unassembled WGS sequence"/>
</dbReference>
<keyword evidence="1" id="KW-0472">Membrane</keyword>
<feature type="transmembrane region" description="Helical" evidence="1">
    <location>
        <begin position="152"/>
        <end position="172"/>
    </location>
</feature>
<feature type="transmembrane region" description="Helical" evidence="1">
    <location>
        <begin position="288"/>
        <end position="306"/>
    </location>
</feature>
<evidence type="ECO:0000313" key="2">
    <source>
        <dbReference type="EMBL" id="TMQ71234.1"/>
    </source>
</evidence>
<sequence length="429" mass="48536">MVTQDPRIRRVLAVTGVVMALAFAAPRLLTHAPYPRLGVSLITDPGRGLSRVDRVLGPPSQGLLRSGDLLVAVNGQRMQPMHLRASAARATLPHEAFTLDIERGGQRLRVVMPPVHLSTWQRLRVLIVPLTAVVAVPLVAFLLVWRRTDLGTAWVFLLFANLQAISTIHQIYRYPELEPAGLFKRYLTFYAALICWTPATFMHFMAVFPRPRWRPGEVWRSPWAWLVAVGYLAPIYFVWQRVTTGKPDSVPFSIFQTVAMVIGVVSLVERYGRAGRDDWQPFRSQRVLAMLVALFLLLGAATGWALENDSFEAMLQFPIFRLLLTGVSFGLLFTPFVMAFLIARDPAFDPRRLLERGLPYALLSGVVGRWRSTWWRRWRWRSPSRRCASACSGPWTACSGATRWCCAPPWTRPAASCSSRWTARRCAPR</sequence>
<dbReference type="EMBL" id="VBPB01000177">
    <property type="protein sequence ID" value="TMQ71234.1"/>
    <property type="molecule type" value="Genomic_DNA"/>
</dbReference>
<feature type="transmembrane region" description="Helical" evidence="1">
    <location>
        <begin position="221"/>
        <end position="239"/>
    </location>
</feature>
<feature type="transmembrane region" description="Helical" evidence="1">
    <location>
        <begin position="123"/>
        <end position="145"/>
    </location>
</feature>
<feature type="transmembrane region" description="Helical" evidence="1">
    <location>
        <begin position="318"/>
        <end position="343"/>
    </location>
</feature>
<protein>
    <recommendedName>
        <fullName evidence="4">PDZ domain-containing protein</fullName>
    </recommendedName>
</protein>
<name>A0A538U5Q8_UNCEI</name>
<feature type="transmembrane region" description="Helical" evidence="1">
    <location>
        <begin position="187"/>
        <end position="209"/>
    </location>
</feature>